<reference evidence="2" key="1">
    <citation type="journal article" date="2014" name="Int. J. Syst. Evol. Microbiol.">
        <title>Complete genome sequence of Corynebacterium casei LMG S-19264T (=DSM 44701T), isolated from a smear-ripened cheese.</title>
        <authorList>
            <consortium name="US DOE Joint Genome Institute (JGI-PGF)"/>
            <person name="Walter F."/>
            <person name="Albersmeier A."/>
            <person name="Kalinowski J."/>
            <person name="Ruckert C."/>
        </authorList>
    </citation>
    <scope>NUCLEOTIDE SEQUENCE</scope>
    <source>
        <strain evidence="2">JCM 14371</strain>
    </source>
</reference>
<accession>A0A917PQB5</accession>
<evidence type="ECO:0000313" key="3">
    <source>
        <dbReference type="Proteomes" id="UP000635726"/>
    </source>
</evidence>
<dbReference type="EMBL" id="BMOE01000017">
    <property type="protein sequence ID" value="GGJ87010.1"/>
    <property type="molecule type" value="Genomic_DNA"/>
</dbReference>
<feature type="transmembrane region" description="Helical" evidence="1">
    <location>
        <begin position="48"/>
        <end position="76"/>
    </location>
</feature>
<organism evidence="2 3">
    <name type="scientific">Deinococcus aquiradiocola</name>
    <dbReference type="NCBI Taxonomy" id="393059"/>
    <lineage>
        <taxon>Bacteria</taxon>
        <taxon>Thermotogati</taxon>
        <taxon>Deinococcota</taxon>
        <taxon>Deinococci</taxon>
        <taxon>Deinococcales</taxon>
        <taxon>Deinococcaceae</taxon>
        <taxon>Deinococcus</taxon>
    </lineage>
</organism>
<dbReference type="AlphaFoldDB" id="A0A917PQB5"/>
<dbReference type="RefSeq" id="WP_188964484.1">
    <property type="nucleotide sequence ID" value="NZ_BMOE01000017.1"/>
</dbReference>
<protein>
    <recommendedName>
        <fullName evidence="4">Yip1 domain-containing protein</fullName>
    </recommendedName>
</protein>
<feature type="transmembrane region" description="Helical" evidence="1">
    <location>
        <begin position="20"/>
        <end position="41"/>
    </location>
</feature>
<comment type="caution">
    <text evidence="2">The sequence shown here is derived from an EMBL/GenBank/DDBJ whole genome shotgun (WGS) entry which is preliminary data.</text>
</comment>
<name>A0A917PQB5_9DEIO</name>
<keyword evidence="1" id="KW-0812">Transmembrane</keyword>
<evidence type="ECO:0000313" key="2">
    <source>
        <dbReference type="EMBL" id="GGJ87010.1"/>
    </source>
</evidence>
<feature type="transmembrane region" description="Helical" evidence="1">
    <location>
        <begin position="164"/>
        <end position="184"/>
    </location>
</feature>
<keyword evidence="3" id="KW-1185">Reference proteome</keyword>
<keyword evidence="1" id="KW-1133">Transmembrane helix</keyword>
<reference evidence="2" key="2">
    <citation type="submission" date="2020-09" db="EMBL/GenBank/DDBJ databases">
        <authorList>
            <person name="Sun Q."/>
            <person name="Ohkuma M."/>
        </authorList>
    </citation>
    <scope>NUCLEOTIDE SEQUENCE</scope>
    <source>
        <strain evidence="2">JCM 14371</strain>
    </source>
</reference>
<evidence type="ECO:0008006" key="4">
    <source>
        <dbReference type="Google" id="ProtNLM"/>
    </source>
</evidence>
<sequence length="187" mass="20019">MQAEMVQGGLFDVRKPVWPAVVVSGLLRGLLGTIVFFNLISQLAFGSVAFFMGVLGGLVGNLAFLGVVGLICSLVTQSGGQAYRIYARSFLVAVVLYLIALPVLIYFMPQIPAGASLSELTGTRAAMTAMRTSVAMETYRYTQLLIFSVQMVFTYFGLARSVSAVRAGAAVLICLAIYLGLFIARII</sequence>
<gene>
    <name evidence="2" type="ORF">GCM10008939_33790</name>
</gene>
<evidence type="ECO:0000256" key="1">
    <source>
        <dbReference type="SAM" id="Phobius"/>
    </source>
</evidence>
<dbReference type="Proteomes" id="UP000635726">
    <property type="component" value="Unassembled WGS sequence"/>
</dbReference>
<proteinExistence type="predicted"/>
<feature type="transmembrane region" description="Helical" evidence="1">
    <location>
        <begin position="88"/>
        <end position="108"/>
    </location>
</feature>
<keyword evidence="1" id="KW-0472">Membrane</keyword>